<gene>
    <name evidence="1" type="ORF">C4B59_00585</name>
</gene>
<dbReference type="EMBL" id="PQXF01000001">
    <property type="protein sequence ID" value="PXF62141.1"/>
    <property type="molecule type" value="Genomic_DNA"/>
</dbReference>
<organism evidence="1 2">
    <name type="scientific">Candidatus Methanogaster sp</name>
    <dbReference type="NCBI Taxonomy" id="3386292"/>
    <lineage>
        <taxon>Archaea</taxon>
        <taxon>Methanobacteriati</taxon>
        <taxon>Methanobacteriota</taxon>
        <taxon>Stenosarchaea group</taxon>
        <taxon>Methanomicrobia</taxon>
        <taxon>Methanosarcinales</taxon>
        <taxon>ANME-2 cluster</taxon>
        <taxon>Candidatus Methanogasteraceae</taxon>
        <taxon>Candidatus Methanogaster</taxon>
    </lineage>
</organism>
<evidence type="ECO:0000313" key="2">
    <source>
        <dbReference type="Proteomes" id="UP000248329"/>
    </source>
</evidence>
<reference evidence="1" key="1">
    <citation type="submission" date="2018-01" db="EMBL/GenBank/DDBJ databases">
        <authorList>
            <person name="Krukenberg V."/>
        </authorList>
    </citation>
    <scope>NUCLEOTIDE SEQUENCE</scope>
    <source>
        <strain evidence="1">E20ANME2</strain>
    </source>
</reference>
<accession>A0AC61L6V5</accession>
<sequence>MTKGEPEARTYLFRVVVEPDEDRWHAYCPALEDIGGATWGHTREEALKNIREVVEMIIEELIEDGEHIPEALENEVRIFPESALSKNPMVFDDLLDSCHSSIRGIRDKISTNRSRMVTNDANCTNVRRRVHHHKIKVFSMEFSVAPSEPMVMVTA</sequence>
<dbReference type="Proteomes" id="UP000248329">
    <property type="component" value="Unassembled WGS sequence"/>
</dbReference>
<name>A0AC61L6V5_9EURY</name>
<evidence type="ECO:0000313" key="1">
    <source>
        <dbReference type="EMBL" id="PXF62141.1"/>
    </source>
</evidence>
<comment type="caution">
    <text evidence="1">The sequence shown here is derived from an EMBL/GenBank/DDBJ whole genome shotgun (WGS) entry which is preliminary data.</text>
</comment>
<protein>
    <submittedName>
        <fullName evidence="1">Uncharacterized protein</fullName>
    </submittedName>
</protein>
<proteinExistence type="predicted"/>